<keyword evidence="1" id="KW-1133">Transmembrane helix</keyword>
<keyword evidence="1" id="KW-0472">Membrane</keyword>
<protein>
    <submittedName>
        <fullName evidence="2">Uncharacterized protein</fullName>
    </submittedName>
</protein>
<evidence type="ECO:0000313" key="3">
    <source>
        <dbReference type="Proteomes" id="UP001161160"/>
    </source>
</evidence>
<gene>
    <name evidence="2" type="ORF">M2127_001611</name>
</gene>
<dbReference type="Proteomes" id="UP001161160">
    <property type="component" value="Unassembled WGS sequence"/>
</dbReference>
<feature type="transmembrane region" description="Helical" evidence="1">
    <location>
        <begin position="23"/>
        <end position="39"/>
    </location>
</feature>
<dbReference type="EMBL" id="JARXYA010000007">
    <property type="protein sequence ID" value="MDH6504295.1"/>
    <property type="molecule type" value="Genomic_DNA"/>
</dbReference>
<evidence type="ECO:0000256" key="1">
    <source>
        <dbReference type="SAM" id="Phobius"/>
    </source>
</evidence>
<proteinExistence type="predicted"/>
<keyword evidence="3" id="KW-1185">Reference proteome</keyword>
<accession>A0AA43S5F4</accession>
<reference evidence="2" key="1">
    <citation type="submission" date="2023-04" db="EMBL/GenBank/DDBJ databases">
        <title>Genome Encyclopedia of Bacteria and Archaea VI: Functional Genomics of Type Strains.</title>
        <authorList>
            <person name="Whitman W."/>
        </authorList>
    </citation>
    <scope>NUCLEOTIDE SEQUENCE</scope>
    <source>
        <strain evidence="2">Enz.4-51</strain>
    </source>
</reference>
<evidence type="ECO:0000313" key="2">
    <source>
        <dbReference type="EMBL" id="MDH6504295.1"/>
    </source>
</evidence>
<feature type="transmembrane region" description="Helical" evidence="1">
    <location>
        <begin position="60"/>
        <end position="80"/>
    </location>
</feature>
<dbReference type="AlphaFoldDB" id="A0AA43S5F4"/>
<comment type="caution">
    <text evidence="2">The sequence shown here is derived from an EMBL/GenBank/DDBJ whole genome shotgun (WGS) entry which is preliminary data.</text>
</comment>
<keyword evidence="1" id="KW-0812">Transmembrane</keyword>
<name>A0AA43S5F4_9BURK</name>
<organism evidence="2 3">
    <name type="scientific">Polynucleobacter sphagniphilus</name>
    <dbReference type="NCBI Taxonomy" id="1743169"/>
    <lineage>
        <taxon>Bacteria</taxon>
        <taxon>Pseudomonadati</taxon>
        <taxon>Pseudomonadota</taxon>
        <taxon>Betaproteobacteria</taxon>
        <taxon>Burkholderiales</taxon>
        <taxon>Burkholderiaceae</taxon>
        <taxon>Polynucleobacter</taxon>
    </lineage>
</organism>
<sequence>MISLKLTSFGSTGNHNISLPHEPQIGLLTILSIGMRFFVAQKGQARIMGHFLSCKMLMSCLAMISSSLVGITSVLTLLSLELTIW</sequence>